<accession>A0AAU9EA22</accession>
<reference evidence="2" key="1">
    <citation type="journal article" date="2023" name="Arch. Microbiol.">
        <title>Desulfoferula mesophilus gen. nov. sp. nov., a mesophilic sulfate-reducing bacterium isolated from a brackish lake sediment.</title>
        <authorList>
            <person name="Watanabe T."/>
            <person name="Yabe T."/>
            <person name="Tsuji J.M."/>
            <person name="Fukui M."/>
        </authorList>
    </citation>
    <scope>NUCLEOTIDE SEQUENCE [LARGE SCALE GENOMIC DNA]</scope>
    <source>
        <strain evidence="2">12FAK</strain>
    </source>
</reference>
<name>A0AAU9EA22_9BACT</name>
<proteinExistence type="predicted"/>
<dbReference type="Proteomes" id="UP001366166">
    <property type="component" value="Chromosome"/>
</dbReference>
<dbReference type="KEGG" id="dmp:FAK_08060"/>
<gene>
    <name evidence="1" type="ORF">FAK_08060</name>
</gene>
<evidence type="ECO:0008006" key="3">
    <source>
        <dbReference type="Google" id="ProtNLM"/>
    </source>
</evidence>
<keyword evidence="2" id="KW-1185">Reference proteome</keyword>
<dbReference type="Pfam" id="PF03692">
    <property type="entry name" value="CxxCxxCC"/>
    <property type="match status" value="1"/>
</dbReference>
<dbReference type="EMBL" id="AP028679">
    <property type="protein sequence ID" value="BEQ13740.1"/>
    <property type="molecule type" value="Genomic_DNA"/>
</dbReference>
<dbReference type="InterPro" id="IPR005358">
    <property type="entry name" value="Puta_zinc/iron-chelating_dom"/>
</dbReference>
<protein>
    <recommendedName>
        <fullName evidence="3">YkgJ family cysteine cluster protein</fullName>
    </recommendedName>
</protein>
<evidence type="ECO:0000313" key="1">
    <source>
        <dbReference type="EMBL" id="BEQ13740.1"/>
    </source>
</evidence>
<sequence length="212" mass="23159">MSQSQPPADLAAFRQGLAALWQRADAAFAQVAQSFPAEVRCGSGCDDCCHAVFDLTPAEALALALAFRRLPRNARREALRRAEKAEALFDQVARQALGQSPEERLMTFSRARVACPLLEKGRCLLYAERPLTCRLYGIPVAGGEEAHVCPRSGFDQGESYPTANWDLIQAALEPLSGLALELAPQLGDERRDLARVLRWAQAQALTLEALEA</sequence>
<organism evidence="1 2">
    <name type="scientific">Desulfoferula mesophila</name>
    <dbReference type="NCBI Taxonomy" id="3058419"/>
    <lineage>
        <taxon>Bacteria</taxon>
        <taxon>Pseudomonadati</taxon>
        <taxon>Thermodesulfobacteriota</taxon>
        <taxon>Desulfarculia</taxon>
        <taxon>Desulfarculales</taxon>
        <taxon>Desulfarculaceae</taxon>
        <taxon>Desulfoferula</taxon>
    </lineage>
</organism>
<dbReference type="AlphaFoldDB" id="A0AAU9EA22"/>
<dbReference type="RefSeq" id="WP_338605488.1">
    <property type="nucleotide sequence ID" value="NZ_AP028679.1"/>
</dbReference>
<evidence type="ECO:0000313" key="2">
    <source>
        <dbReference type="Proteomes" id="UP001366166"/>
    </source>
</evidence>